<evidence type="ECO:0000313" key="3">
    <source>
        <dbReference type="Proteomes" id="UP000719412"/>
    </source>
</evidence>
<reference evidence="2" key="1">
    <citation type="journal article" date="2020" name="J Insects Food Feed">
        <title>The yellow mealworm (Tenebrio molitor) genome: a resource for the emerging insects as food and feed industry.</title>
        <authorList>
            <person name="Eriksson T."/>
            <person name="Andere A."/>
            <person name="Kelstrup H."/>
            <person name="Emery V."/>
            <person name="Picard C."/>
        </authorList>
    </citation>
    <scope>NUCLEOTIDE SEQUENCE</scope>
    <source>
        <strain evidence="2">Stoneville</strain>
        <tissue evidence="2">Whole head</tissue>
    </source>
</reference>
<gene>
    <name evidence="2" type="ORF">GEV33_008452</name>
</gene>
<evidence type="ECO:0000256" key="1">
    <source>
        <dbReference type="SAM" id="MobiDB-lite"/>
    </source>
</evidence>
<feature type="compositionally biased region" description="Pro residues" evidence="1">
    <location>
        <begin position="112"/>
        <end position="125"/>
    </location>
</feature>
<proteinExistence type="predicted"/>
<reference evidence="2" key="2">
    <citation type="submission" date="2021-08" db="EMBL/GenBank/DDBJ databases">
        <authorList>
            <person name="Eriksson T."/>
        </authorList>
    </citation>
    <scope>NUCLEOTIDE SEQUENCE</scope>
    <source>
        <strain evidence="2">Stoneville</strain>
        <tissue evidence="2">Whole head</tissue>
    </source>
</reference>
<comment type="caution">
    <text evidence="2">The sequence shown here is derived from an EMBL/GenBank/DDBJ whole genome shotgun (WGS) entry which is preliminary data.</text>
</comment>
<protein>
    <submittedName>
        <fullName evidence="2">Uncharacterized protein</fullName>
    </submittedName>
</protein>
<keyword evidence="3" id="KW-1185">Reference proteome</keyword>
<dbReference type="EMBL" id="JABDTM020024371">
    <property type="protein sequence ID" value="KAH0814339.1"/>
    <property type="molecule type" value="Genomic_DNA"/>
</dbReference>
<feature type="region of interest" description="Disordered" evidence="1">
    <location>
        <begin position="78"/>
        <end position="222"/>
    </location>
</feature>
<evidence type="ECO:0000313" key="2">
    <source>
        <dbReference type="EMBL" id="KAH0814339.1"/>
    </source>
</evidence>
<sequence length="222" mass="24180">MEALMCAVSVGLAGSGAGRPPLRVFFYDHRDQLSVSMFCGGSFRTKTVEEHDQYRIVKVNNAQVKIFRSVSLSKADRPQKVFVSPPRVPRDGNEAESRELPSPDALNLKYPKPSPLRGPPAPQPRAGPVSVVPATSSRPLPPPGKTVKVAQLPHSKRGAMSWIRSKSKRKADDSDSDDSEWPCLPQDVPYRSPDAACSNRVFPKRGDGADPVVVIPYSAPAR</sequence>
<name>A0A8J6HGR5_TENMO</name>
<accession>A0A8J6HGR5</accession>
<dbReference type="AlphaFoldDB" id="A0A8J6HGR5"/>
<dbReference type="Proteomes" id="UP000719412">
    <property type="component" value="Unassembled WGS sequence"/>
</dbReference>
<organism evidence="2 3">
    <name type="scientific">Tenebrio molitor</name>
    <name type="common">Yellow mealworm beetle</name>
    <dbReference type="NCBI Taxonomy" id="7067"/>
    <lineage>
        <taxon>Eukaryota</taxon>
        <taxon>Metazoa</taxon>
        <taxon>Ecdysozoa</taxon>
        <taxon>Arthropoda</taxon>
        <taxon>Hexapoda</taxon>
        <taxon>Insecta</taxon>
        <taxon>Pterygota</taxon>
        <taxon>Neoptera</taxon>
        <taxon>Endopterygota</taxon>
        <taxon>Coleoptera</taxon>
        <taxon>Polyphaga</taxon>
        <taxon>Cucujiformia</taxon>
        <taxon>Tenebrionidae</taxon>
        <taxon>Tenebrio</taxon>
    </lineage>
</organism>
<feature type="compositionally biased region" description="Basic and acidic residues" evidence="1">
    <location>
        <begin position="88"/>
        <end position="101"/>
    </location>
</feature>